<dbReference type="Proteomes" id="UP000298649">
    <property type="component" value="Chromosome linear"/>
</dbReference>
<evidence type="ECO:0000313" key="1">
    <source>
        <dbReference type="EMBL" id="QCL96765.1"/>
    </source>
</evidence>
<organism evidence="1 2">
    <name type="scientific">Agrobacterium tumefaciens</name>
    <dbReference type="NCBI Taxonomy" id="358"/>
    <lineage>
        <taxon>Bacteria</taxon>
        <taxon>Pseudomonadati</taxon>
        <taxon>Pseudomonadota</taxon>
        <taxon>Alphaproteobacteria</taxon>
        <taxon>Hyphomicrobiales</taxon>
        <taxon>Rhizobiaceae</taxon>
        <taxon>Rhizobium/Agrobacterium group</taxon>
        <taxon>Agrobacterium</taxon>
        <taxon>Agrobacterium tumefaciens complex</taxon>
    </lineage>
</organism>
<protein>
    <submittedName>
        <fullName evidence="1">Uncharacterized protein</fullName>
    </submittedName>
</protein>
<sequence length="114" mass="13012">MFNLIAFSALRRICIYLPDTHIVKLLERAVISEGLSSESTTSLAEFEDMIRHRHYTAIVTVSSCIPEIRKLSELPIIDIQCLLDEWRHKSATLKPSAFEAMTFLQGSCFIAVRR</sequence>
<accession>A0A4D7YK55</accession>
<dbReference type="EMBL" id="CP039923">
    <property type="protein sequence ID" value="QCL96765.1"/>
    <property type="molecule type" value="Genomic_DNA"/>
</dbReference>
<evidence type="ECO:0000313" key="2">
    <source>
        <dbReference type="Proteomes" id="UP000298649"/>
    </source>
</evidence>
<gene>
    <name evidence="1" type="ORF">CFBP7129_21590</name>
</gene>
<proteinExistence type="predicted"/>
<dbReference type="AlphaFoldDB" id="A0A4D7YK55"/>
<dbReference type="RefSeq" id="WP_045021433.1">
    <property type="nucleotide sequence ID" value="NZ_CP039923.1"/>
</dbReference>
<reference evidence="1 2" key="1">
    <citation type="submission" date="2019-04" db="EMBL/GenBank/DDBJ databases">
        <title>Complete genome sequence of Agrobacterium tumefaciens CFBP7129.</title>
        <authorList>
            <person name="Haryono M."/>
            <person name="Lin Y.-C."/>
            <person name="Lai E.-M."/>
            <person name="Kuo C.-H."/>
        </authorList>
    </citation>
    <scope>NUCLEOTIDE SEQUENCE [LARGE SCALE GENOMIC DNA]</scope>
    <source>
        <strain evidence="1 2">CFBP7129</strain>
    </source>
</reference>
<name>A0A4D7YK55_AGRTU</name>